<feature type="compositionally biased region" description="Low complexity" evidence="1">
    <location>
        <begin position="216"/>
        <end position="226"/>
    </location>
</feature>
<feature type="compositionally biased region" description="Polar residues" evidence="1">
    <location>
        <begin position="535"/>
        <end position="573"/>
    </location>
</feature>
<feature type="compositionally biased region" description="Low complexity" evidence="1">
    <location>
        <begin position="254"/>
        <end position="263"/>
    </location>
</feature>
<feature type="compositionally biased region" description="Basic and acidic residues" evidence="1">
    <location>
        <begin position="334"/>
        <end position="355"/>
    </location>
</feature>
<feature type="compositionally biased region" description="Acidic residues" evidence="1">
    <location>
        <begin position="191"/>
        <end position="201"/>
    </location>
</feature>
<proteinExistence type="predicted"/>
<comment type="caution">
    <text evidence="3">The sequence shown here is derived from an EMBL/GenBank/DDBJ whole genome shotgun (WGS) entry which is preliminary data.</text>
</comment>
<feature type="compositionally biased region" description="Basic and acidic residues" evidence="1">
    <location>
        <begin position="365"/>
        <end position="374"/>
    </location>
</feature>
<evidence type="ECO:0000259" key="2">
    <source>
        <dbReference type="PROSITE" id="PS50011"/>
    </source>
</evidence>
<evidence type="ECO:0000313" key="4">
    <source>
        <dbReference type="Proteomes" id="UP001363151"/>
    </source>
</evidence>
<dbReference type="Proteomes" id="UP001363151">
    <property type="component" value="Unassembled WGS sequence"/>
</dbReference>
<evidence type="ECO:0000256" key="1">
    <source>
        <dbReference type="SAM" id="MobiDB-lite"/>
    </source>
</evidence>
<protein>
    <recommendedName>
        <fullName evidence="2">Protein kinase domain-containing protein</fullName>
    </recommendedName>
</protein>
<feature type="compositionally biased region" description="Basic and acidic residues" evidence="1">
    <location>
        <begin position="269"/>
        <end position="286"/>
    </location>
</feature>
<keyword evidence="4" id="KW-1185">Reference proteome</keyword>
<evidence type="ECO:0000313" key="3">
    <source>
        <dbReference type="EMBL" id="KAK7231316.1"/>
    </source>
</evidence>
<name>A0ABR1FID9_AURAN</name>
<feature type="compositionally biased region" description="Basic and acidic residues" evidence="1">
    <location>
        <begin position="596"/>
        <end position="606"/>
    </location>
</feature>
<feature type="compositionally biased region" description="Low complexity" evidence="1">
    <location>
        <begin position="289"/>
        <end position="316"/>
    </location>
</feature>
<organism evidence="3 4">
    <name type="scientific">Aureococcus anophagefferens</name>
    <name type="common">Harmful bloom alga</name>
    <dbReference type="NCBI Taxonomy" id="44056"/>
    <lineage>
        <taxon>Eukaryota</taxon>
        <taxon>Sar</taxon>
        <taxon>Stramenopiles</taxon>
        <taxon>Ochrophyta</taxon>
        <taxon>Pelagophyceae</taxon>
        <taxon>Pelagomonadales</taxon>
        <taxon>Pelagomonadaceae</taxon>
        <taxon>Aureococcus</taxon>
    </lineage>
</organism>
<feature type="domain" description="Protein kinase" evidence="2">
    <location>
        <begin position="1"/>
        <end position="186"/>
    </location>
</feature>
<gene>
    <name evidence="3" type="ORF">SO694_00073189</name>
</gene>
<feature type="compositionally biased region" description="Basic and acidic residues" evidence="1">
    <location>
        <begin position="488"/>
        <end position="500"/>
    </location>
</feature>
<feature type="region of interest" description="Disordered" evidence="1">
    <location>
        <begin position="173"/>
        <end position="616"/>
    </location>
</feature>
<dbReference type="PROSITE" id="PS50011">
    <property type="entry name" value="PROTEIN_KINASE_DOM"/>
    <property type="match status" value="1"/>
</dbReference>
<dbReference type="SUPFAM" id="SSF56112">
    <property type="entry name" value="Protein kinase-like (PK-like)"/>
    <property type="match status" value="1"/>
</dbReference>
<reference evidence="3 4" key="1">
    <citation type="submission" date="2024-03" db="EMBL/GenBank/DDBJ databases">
        <title>Aureococcus anophagefferens CCMP1851 and Kratosvirus quantuckense: Draft genome of a second virus-susceptible host strain in the model system.</title>
        <authorList>
            <person name="Chase E."/>
            <person name="Truchon A.R."/>
            <person name="Schepens W."/>
            <person name="Wilhelm S.W."/>
        </authorList>
    </citation>
    <scope>NUCLEOTIDE SEQUENCE [LARGE SCALE GENOMIC DNA]</scope>
    <source>
        <strain evidence="3 4">CCMP1851</strain>
    </source>
</reference>
<accession>A0ABR1FID9</accession>
<dbReference type="InterPro" id="IPR000719">
    <property type="entry name" value="Prot_kinase_dom"/>
</dbReference>
<dbReference type="EMBL" id="JBBJCI010000417">
    <property type="protein sequence ID" value="KAK7231316.1"/>
    <property type="molecule type" value="Genomic_DNA"/>
</dbReference>
<feature type="compositionally biased region" description="Basic and acidic residues" evidence="1">
    <location>
        <begin position="398"/>
        <end position="416"/>
    </location>
</feature>
<dbReference type="Gene3D" id="1.10.510.10">
    <property type="entry name" value="Transferase(Phosphotransferase) domain 1"/>
    <property type="match status" value="1"/>
</dbReference>
<sequence>MPQFTCCARTSAVGGDGWLGAQVVDVLARDEAGLVASARCRDGRWGCVKMVDFGLASPAGRRCVTTCGDAVHGAPEVVDLALRRGAGDRAGTYDGHAADLWSLGCALLEAATPGPLPWDVGAARGATPATAAAGLAAVRERLRATLAPRRAEAPGAARAFVDALLVVDADERRRTSARARGSTRRIAAQNFDDDDDDDDESFAGGHYNVDGREDVTPPTDEPTAATARDEPPPPPESPVSDGAPSVPERPSDPSPSSAKAPLPIDDVDDCRYYDGGDESQFHEARSRRQPSAAPARPSVAAAPVAAAAPVVEAAPVTGETAPESASVETPVEQAPRRRVEEEESRCYADGGETRFHGARSRLRWSVREGEHPGESEPDIAAASDVDARSPATAVDAAPRSDEAPRRVSEDARRRDGAEEDEEGCYYDDGGGSHFHGARSRRRRAAGETRPLGGEAAELFADARAPASDPIDDAAPRAEAEEDEDEDENARFYDEGGERRFHGARSRRSRQAPPAGEDARVFDRPASIRAFYSPRSVESTTARSVESTTARSVESTAARSVESTPARSVESTPARSVAAPPDDDEPARSYDGGGESQYRRTRSEPREAAAPAPSTLPAVAAALHRRAYDDATRTWLAPPPAAAPCLCPEVDAPPPRFETDEVIFYTPLRAADDPRPSTAERLPALDGAAARRPATAGPCSPSAPLDLFLPGALAGLESAVDAAAQAERARGWFT</sequence>
<dbReference type="InterPro" id="IPR011009">
    <property type="entry name" value="Kinase-like_dom_sf"/>
</dbReference>